<name>A0A1H6FB08_9GAMM</name>
<dbReference type="InterPro" id="IPR036097">
    <property type="entry name" value="HisK_dim/P_sf"/>
</dbReference>
<dbReference type="PANTHER" id="PTHR43047">
    <property type="entry name" value="TWO-COMPONENT HISTIDINE PROTEIN KINASE"/>
    <property type="match status" value="1"/>
</dbReference>
<dbReference type="FunFam" id="3.40.50.2300:FF:000121">
    <property type="entry name" value="Sensor histidine kinase RcsC"/>
    <property type="match status" value="1"/>
</dbReference>
<keyword evidence="17" id="KW-1185">Reference proteome</keyword>
<dbReference type="CDD" id="cd00082">
    <property type="entry name" value="HisKA"/>
    <property type="match status" value="1"/>
</dbReference>
<reference evidence="16 17" key="1">
    <citation type="submission" date="2016-10" db="EMBL/GenBank/DDBJ databases">
        <authorList>
            <person name="de Groot N.N."/>
        </authorList>
    </citation>
    <scope>NUCLEOTIDE SEQUENCE [LARGE SCALE GENOMIC DNA]</scope>
    <source>
        <strain evidence="16">MBHS1</strain>
    </source>
</reference>
<dbReference type="InterPro" id="IPR011006">
    <property type="entry name" value="CheY-like_superfamily"/>
</dbReference>
<evidence type="ECO:0000256" key="1">
    <source>
        <dbReference type="ARBA" id="ARBA00000085"/>
    </source>
</evidence>
<dbReference type="InterPro" id="IPR003661">
    <property type="entry name" value="HisK_dim/P_dom"/>
</dbReference>
<feature type="domain" description="Response regulatory" evidence="15">
    <location>
        <begin position="14"/>
        <end position="130"/>
    </location>
</feature>
<dbReference type="OrthoDB" id="5621394at2"/>
<dbReference type="InterPro" id="IPR005467">
    <property type="entry name" value="His_kinase_dom"/>
</dbReference>
<keyword evidence="8" id="KW-0067">ATP-binding</keyword>
<evidence type="ECO:0000256" key="13">
    <source>
        <dbReference type="SAM" id="Coils"/>
    </source>
</evidence>
<keyword evidence="9" id="KW-0902">Two-component regulatory system</keyword>
<dbReference type="InterPro" id="IPR003594">
    <property type="entry name" value="HATPase_dom"/>
</dbReference>
<dbReference type="RefSeq" id="WP_103920953.1">
    <property type="nucleotide sequence ID" value="NZ_FMSV02000528.1"/>
</dbReference>
<dbReference type="PROSITE" id="PS50110">
    <property type="entry name" value="RESPONSE_REGULATORY"/>
    <property type="match status" value="1"/>
</dbReference>
<evidence type="ECO:0000256" key="9">
    <source>
        <dbReference type="ARBA" id="ARBA00023012"/>
    </source>
</evidence>
<dbReference type="GO" id="GO:0005886">
    <property type="term" value="C:plasma membrane"/>
    <property type="evidence" value="ECO:0007669"/>
    <property type="project" value="TreeGrafter"/>
</dbReference>
<dbReference type="FunFam" id="3.30.565.10:FF:000010">
    <property type="entry name" value="Sensor histidine kinase RcsC"/>
    <property type="match status" value="1"/>
</dbReference>
<protein>
    <recommendedName>
        <fullName evidence="3">histidine kinase</fullName>
        <ecNumber evidence="3">2.7.13.3</ecNumber>
    </recommendedName>
</protein>
<dbReference type="PANTHER" id="PTHR43047:SF72">
    <property type="entry name" value="OSMOSENSING HISTIDINE PROTEIN KINASE SLN1"/>
    <property type="match status" value="1"/>
</dbReference>
<dbReference type="SMART" id="SM00387">
    <property type="entry name" value="HATPase_c"/>
    <property type="match status" value="1"/>
</dbReference>
<dbReference type="SUPFAM" id="SSF47384">
    <property type="entry name" value="Homodimeric domain of signal transducing histidine kinase"/>
    <property type="match status" value="1"/>
</dbReference>
<organism evidence="16 17">
    <name type="scientific">Candidatus Venteria ishoeyi</name>
    <dbReference type="NCBI Taxonomy" id="1899563"/>
    <lineage>
        <taxon>Bacteria</taxon>
        <taxon>Pseudomonadati</taxon>
        <taxon>Pseudomonadota</taxon>
        <taxon>Gammaproteobacteria</taxon>
        <taxon>Thiotrichales</taxon>
        <taxon>Thiotrichaceae</taxon>
        <taxon>Venteria</taxon>
    </lineage>
</organism>
<keyword evidence="5 16" id="KW-0808">Transferase</keyword>
<keyword evidence="10" id="KW-0472">Membrane</keyword>
<proteinExistence type="predicted"/>
<evidence type="ECO:0000256" key="11">
    <source>
        <dbReference type="ARBA" id="ARBA00023306"/>
    </source>
</evidence>
<evidence type="ECO:0000256" key="10">
    <source>
        <dbReference type="ARBA" id="ARBA00023136"/>
    </source>
</evidence>
<keyword evidence="7 16" id="KW-0418">Kinase</keyword>
<evidence type="ECO:0000313" key="17">
    <source>
        <dbReference type="Proteomes" id="UP000236724"/>
    </source>
</evidence>
<dbReference type="Pfam" id="PF02518">
    <property type="entry name" value="HATPase_c"/>
    <property type="match status" value="1"/>
</dbReference>
<dbReference type="InterPro" id="IPR036890">
    <property type="entry name" value="HATPase_C_sf"/>
</dbReference>
<evidence type="ECO:0000256" key="5">
    <source>
        <dbReference type="ARBA" id="ARBA00022679"/>
    </source>
</evidence>
<evidence type="ECO:0000256" key="8">
    <source>
        <dbReference type="ARBA" id="ARBA00022840"/>
    </source>
</evidence>
<keyword evidence="4 12" id="KW-0597">Phosphoprotein</keyword>
<dbReference type="AlphaFoldDB" id="A0A1H6FB08"/>
<dbReference type="SMART" id="SM00448">
    <property type="entry name" value="REC"/>
    <property type="match status" value="1"/>
</dbReference>
<dbReference type="PROSITE" id="PS50109">
    <property type="entry name" value="HIS_KIN"/>
    <property type="match status" value="1"/>
</dbReference>
<keyword evidence="11" id="KW-0131">Cell cycle</keyword>
<dbReference type="InterPro" id="IPR001789">
    <property type="entry name" value="Sig_transdc_resp-reg_receiver"/>
</dbReference>
<dbReference type="SUPFAM" id="SSF55874">
    <property type="entry name" value="ATPase domain of HSP90 chaperone/DNA topoisomerase II/histidine kinase"/>
    <property type="match status" value="1"/>
</dbReference>
<dbReference type="CDD" id="cd19920">
    <property type="entry name" value="REC_PA4781-like"/>
    <property type="match status" value="1"/>
</dbReference>
<sequence>MNTQTKIEGITQDVILVVDDNPNNLQVLFDFLNAYGFRVLIAKDGEKALQKLNYVKPDIILLDIMMPGMDGFEVCRILKQQTETQNIPILFMSALSETVDKVKGLELGAEDFIVKPFQQEELLARIQTHLRISHLQKKLTRQNQDLSEKSHSLESMVQELEKARQVAEEANHAKSQFLANMSHELRTPMNAIIGYSEILKEEAEDEQNEAWIKDLDRIGIAGRHLLSLINDVLDFSKIEAGKIELFWETFTLPNLLEEVKTVTEPLIQRNNNQFHIQCPGDISPVYADLTRLRQIIVNLLSNAAKFTENGDVYLRANKCDGNFFIEVEDTGIGMTQEQLDKVFHAFTQAGAHTTRQFGGTGLGLTISKRLVEMMQGEISITSTVGKGSVFSVRLPDLNNKKL</sequence>
<feature type="coiled-coil region" evidence="13">
    <location>
        <begin position="136"/>
        <end position="173"/>
    </location>
</feature>
<evidence type="ECO:0000259" key="14">
    <source>
        <dbReference type="PROSITE" id="PS50109"/>
    </source>
</evidence>
<keyword evidence="6" id="KW-0547">Nucleotide-binding</keyword>
<dbReference type="Gene3D" id="3.40.50.2300">
    <property type="match status" value="1"/>
</dbReference>
<accession>A0A1H6FB08</accession>
<dbReference type="Gene3D" id="3.30.565.10">
    <property type="entry name" value="Histidine kinase-like ATPase, C-terminal domain"/>
    <property type="match status" value="1"/>
</dbReference>
<keyword evidence="13" id="KW-0175">Coiled coil</keyword>
<evidence type="ECO:0000313" key="16">
    <source>
        <dbReference type="EMBL" id="SEH07290.1"/>
    </source>
</evidence>
<dbReference type="PRINTS" id="PR00344">
    <property type="entry name" value="BCTRLSENSOR"/>
</dbReference>
<feature type="modified residue" description="4-aspartylphosphate" evidence="12">
    <location>
        <position position="63"/>
    </location>
</feature>
<evidence type="ECO:0000256" key="3">
    <source>
        <dbReference type="ARBA" id="ARBA00012438"/>
    </source>
</evidence>
<dbReference type="Pfam" id="PF00072">
    <property type="entry name" value="Response_reg"/>
    <property type="match status" value="1"/>
</dbReference>
<dbReference type="FunFam" id="1.10.287.130:FF:000038">
    <property type="entry name" value="Sensory transduction histidine kinase"/>
    <property type="match status" value="1"/>
</dbReference>
<feature type="domain" description="Histidine kinase" evidence="14">
    <location>
        <begin position="180"/>
        <end position="398"/>
    </location>
</feature>
<dbReference type="Gene3D" id="1.10.287.130">
    <property type="match status" value="1"/>
</dbReference>
<evidence type="ECO:0000256" key="12">
    <source>
        <dbReference type="PROSITE-ProRule" id="PRU00169"/>
    </source>
</evidence>
<evidence type="ECO:0000259" key="15">
    <source>
        <dbReference type="PROSITE" id="PS50110"/>
    </source>
</evidence>
<dbReference type="EC" id="2.7.13.3" evidence="3"/>
<evidence type="ECO:0000256" key="2">
    <source>
        <dbReference type="ARBA" id="ARBA00004370"/>
    </source>
</evidence>
<dbReference type="InterPro" id="IPR004358">
    <property type="entry name" value="Sig_transdc_His_kin-like_C"/>
</dbReference>
<evidence type="ECO:0000256" key="7">
    <source>
        <dbReference type="ARBA" id="ARBA00022777"/>
    </source>
</evidence>
<dbReference type="Pfam" id="PF00512">
    <property type="entry name" value="HisKA"/>
    <property type="match status" value="1"/>
</dbReference>
<dbReference type="GO" id="GO:0005524">
    <property type="term" value="F:ATP binding"/>
    <property type="evidence" value="ECO:0007669"/>
    <property type="project" value="UniProtKB-KW"/>
</dbReference>
<dbReference type="CDD" id="cd16922">
    <property type="entry name" value="HATPase_EvgS-ArcB-TorS-like"/>
    <property type="match status" value="1"/>
</dbReference>
<evidence type="ECO:0000256" key="4">
    <source>
        <dbReference type="ARBA" id="ARBA00022553"/>
    </source>
</evidence>
<dbReference type="GO" id="GO:0000155">
    <property type="term" value="F:phosphorelay sensor kinase activity"/>
    <property type="evidence" value="ECO:0007669"/>
    <property type="project" value="InterPro"/>
</dbReference>
<dbReference type="SMART" id="SM00388">
    <property type="entry name" value="HisKA"/>
    <property type="match status" value="1"/>
</dbReference>
<dbReference type="GO" id="GO:0009927">
    <property type="term" value="F:histidine phosphotransfer kinase activity"/>
    <property type="evidence" value="ECO:0007669"/>
    <property type="project" value="TreeGrafter"/>
</dbReference>
<dbReference type="SUPFAM" id="SSF52172">
    <property type="entry name" value="CheY-like"/>
    <property type="match status" value="1"/>
</dbReference>
<evidence type="ECO:0000256" key="6">
    <source>
        <dbReference type="ARBA" id="ARBA00022741"/>
    </source>
</evidence>
<comment type="subcellular location">
    <subcellularLocation>
        <location evidence="2">Membrane</location>
    </subcellularLocation>
</comment>
<dbReference type="Proteomes" id="UP000236724">
    <property type="component" value="Unassembled WGS sequence"/>
</dbReference>
<gene>
    <name evidence="16" type="primary">luxQ_19</name>
    <name evidence="16" type="ORF">MBHS_03165</name>
</gene>
<comment type="catalytic activity">
    <reaction evidence="1">
        <text>ATP + protein L-histidine = ADP + protein N-phospho-L-histidine.</text>
        <dbReference type="EC" id="2.7.13.3"/>
    </reaction>
</comment>
<dbReference type="EMBL" id="FMSV02000528">
    <property type="protein sequence ID" value="SEH07290.1"/>
    <property type="molecule type" value="Genomic_DNA"/>
</dbReference>
<dbReference type="Gene3D" id="6.10.250.690">
    <property type="match status" value="1"/>
</dbReference>